<accession>A0ABV4JVH8</accession>
<protein>
    <recommendedName>
        <fullName evidence="4">DUF304 domain-containing protein</fullName>
    </recommendedName>
</protein>
<evidence type="ECO:0008006" key="4">
    <source>
        <dbReference type="Google" id="ProtNLM"/>
    </source>
</evidence>
<feature type="transmembrane region" description="Helical" evidence="1">
    <location>
        <begin position="24"/>
        <end position="42"/>
    </location>
</feature>
<dbReference type="Proteomes" id="UP001568358">
    <property type="component" value="Unassembled WGS sequence"/>
</dbReference>
<dbReference type="EMBL" id="JBFSOO010000011">
    <property type="protein sequence ID" value="MEZ6854491.1"/>
    <property type="molecule type" value="Genomic_DNA"/>
</dbReference>
<comment type="caution">
    <text evidence="2">The sequence shown here is derived from an EMBL/GenBank/DDBJ whole genome shotgun (WGS) entry which is preliminary data.</text>
</comment>
<reference evidence="2 3" key="1">
    <citation type="submission" date="2024-07" db="EMBL/GenBank/DDBJ databases">
        <title>Active virus-host system and metabolic interactions in a Lokiarchaeon culture.</title>
        <authorList>
            <person name="Ponce Toledo R.I."/>
            <person name="Rodrigues Oliveira T."/>
            <person name="Schleper C."/>
        </authorList>
    </citation>
    <scope>NUCLEOTIDE SEQUENCE [LARGE SCALE GENOMIC DNA]</scope>
    <source>
        <strain evidence="2 3">B35</strain>
    </source>
</reference>
<proteinExistence type="predicted"/>
<keyword evidence="1" id="KW-1133">Transmembrane helix</keyword>
<evidence type="ECO:0000313" key="2">
    <source>
        <dbReference type="EMBL" id="MEZ6854491.1"/>
    </source>
</evidence>
<evidence type="ECO:0000313" key="3">
    <source>
        <dbReference type="Proteomes" id="UP001568358"/>
    </source>
</evidence>
<name>A0ABV4JVH8_9BACT</name>
<keyword evidence="3" id="KW-1185">Reference proteome</keyword>
<sequence>MSLTTVERKSSSTLRLVPSAEQQTAVGALVGCAICLGFIGVLMNGITLVRFAVLYLCFIFMTVGMILRRQQRIIEISLPDSCIYFLGRRKKDVYTIPFGMITALRLTRRNVQGDLVSSDFEPEKGNSGRYPFHLDVILRDSGYETLDRSVLGPDLAAIALKIAEVTGFAIEDHAGVGFARTSRAEYAPVFPSVENEQPEHSALKPCLIGGKKGFSWSLSPGHLYIALMTFSVAGLLYGGGYGVWKASEGEGSIIAGGILLFVCGFFAYMILWRLIRSIAGKGFVVWDDETVRFGRSILGKEYAFVMLELRDVGAVRIAVPRAGKGRVEIIQVSGAVFKTLHVSSPLAPLTIGDLHWLSRYMRQQVSVSEAV</sequence>
<evidence type="ECO:0000256" key="1">
    <source>
        <dbReference type="SAM" id="Phobius"/>
    </source>
</evidence>
<dbReference type="RefSeq" id="WP_371150908.1">
    <property type="nucleotide sequence ID" value="NZ_JBFSOO010000011.1"/>
</dbReference>
<organism evidence="2 3">
    <name type="scientific">Halodesulfovibrio aestuarii</name>
    <dbReference type="NCBI Taxonomy" id="126333"/>
    <lineage>
        <taxon>Bacteria</taxon>
        <taxon>Pseudomonadati</taxon>
        <taxon>Thermodesulfobacteriota</taxon>
        <taxon>Desulfovibrionia</taxon>
        <taxon>Desulfovibrionales</taxon>
        <taxon>Desulfovibrionaceae</taxon>
        <taxon>Halodesulfovibrio</taxon>
    </lineage>
</organism>
<keyword evidence="1" id="KW-0472">Membrane</keyword>
<feature type="transmembrane region" description="Helical" evidence="1">
    <location>
        <begin position="221"/>
        <end position="240"/>
    </location>
</feature>
<feature type="transmembrane region" description="Helical" evidence="1">
    <location>
        <begin position="252"/>
        <end position="271"/>
    </location>
</feature>
<keyword evidence="1" id="KW-0812">Transmembrane</keyword>
<feature type="transmembrane region" description="Helical" evidence="1">
    <location>
        <begin position="48"/>
        <end position="67"/>
    </location>
</feature>
<gene>
    <name evidence="2" type="ORF">AB2Z07_13310</name>
</gene>